<protein>
    <recommendedName>
        <fullName evidence="5">Purine nucleoside phosphorylase</fullName>
        <ecNumber evidence="5">2.4.2.1</ecNumber>
    </recommendedName>
    <alternativeName>
        <fullName evidence="5">Inosine-guanosine phosphorylase</fullName>
    </alternativeName>
</protein>
<dbReference type="PIRSF" id="PIRSF000477">
    <property type="entry name" value="PurNPase"/>
    <property type="match status" value="1"/>
</dbReference>
<comment type="similarity">
    <text evidence="2 5">Belongs to the PNP/MTAP phosphorylase family.</text>
</comment>
<dbReference type="Gene3D" id="3.40.50.1580">
    <property type="entry name" value="Nucleoside phosphorylase domain"/>
    <property type="match status" value="1"/>
</dbReference>
<keyword evidence="4 5" id="KW-0808">Transferase</keyword>
<dbReference type="NCBIfam" id="TIGR01697">
    <property type="entry name" value="PNPH-PUNA-XAPA"/>
    <property type="match status" value="1"/>
</dbReference>
<keyword evidence="8" id="KW-1185">Reference proteome</keyword>
<dbReference type="Pfam" id="PF01048">
    <property type="entry name" value="PNP_UDP_1"/>
    <property type="match status" value="1"/>
</dbReference>
<dbReference type="RefSeq" id="WP_262309962.1">
    <property type="nucleotide sequence ID" value="NZ_CP106679.1"/>
</dbReference>
<evidence type="ECO:0000256" key="4">
    <source>
        <dbReference type="ARBA" id="ARBA00022679"/>
    </source>
</evidence>
<accession>A0ABY6CPS7</accession>
<dbReference type="GO" id="GO:0004731">
    <property type="term" value="F:purine-nucleoside phosphorylase activity"/>
    <property type="evidence" value="ECO:0007669"/>
    <property type="project" value="UniProtKB-EC"/>
</dbReference>
<dbReference type="InterPro" id="IPR011270">
    <property type="entry name" value="Pur_Nuc_Pase_Ino/Guo-sp"/>
</dbReference>
<dbReference type="EMBL" id="CP106679">
    <property type="protein sequence ID" value="UXP32527.1"/>
    <property type="molecule type" value="Genomic_DNA"/>
</dbReference>
<dbReference type="PANTHER" id="PTHR11904">
    <property type="entry name" value="METHYLTHIOADENOSINE/PURINE NUCLEOSIDE PHOSPHORYLASE"/>
    <property type="match status" value="1"/>
</dbReference>
<gene>
    <name evidence="7" type="ORF">N6H18_00865</name>
</gene>
<dbReference type="NCBIfam" id="TIGR01700">
    <property type="entry name" value="PNPH"/>
    <property type="match status" value="1"/>
</dbReference>
<organism evidence="7 8">
    <name type="scientific">Reichenbachiella agarivorans</name>
    <dbReference type="NCBI Taxonomy" id="2979464"/>
    <lineage>
        <taxon>Bacteria</taxon>
        <taxon>Pseudomonadati</taxon>
        <taxon>Bacteroidota</taxon>
        <taxon>Cytophagia</taxon>
        <taxon>Cytophagales</taxon>
        <taxon>Reichenbachiellaceae</taxon>
        <taxon>Reichenbachiella</taxon>
    </lineage>
</organism>
<dbReference type="InterPro" id="IPR035994">
    <property type="entry name" value="Nucleoside_phosphorylase_sf"/>
</dbReference>
<dbReference type="EC" id="2.4.2.1" evidence="5"/>
<dbReference type="PANTHER" id="PTHR11904:SF9">
    <property type="entry name" value="PURINE NUCLEOSIDE PHOSPHORYLASE-RELATED"/>
    <property type="match status" value="1"/>
</dbReference>
<dbReference type="NCBIfam" id="NF006054">
    <property type="entry name" value="PRK08202.1"/>
    <property type="match status" value="1"/>
</dbReference>
<keyword evidence="3 5" id="KW-0328">Glycosyltransferase</keyword>
<evidence type="ECO:0000313" key="8">
    <source>
        <dbReference type="Proteomes" id="UP001065174"/>
    </source>
</evidence>
<dbReference type="SUPFAM" id="SSF53167">
    <property type="entry name" value="Purine and uridine phosphorylases"/>
    <property type="match status" value="1"/>
</dbReference>
<evidence type="ECO:0000256" key="3">
    <source>
        <dbReference type="ARBA" id="ARBA00022676"/>
    </source>
</evidence>
<comment type="function">
    <text evidence="5">The purine nucleoside phosphorylases catalyze the phosphorolytic breakdown of the N-glycosidic bond in the beta-(deoxy)ribonucleoside molecules, with the formation of the corresponding free purine bases and pentose-1-phosphate.</text>
</comment>
<comment type="pathway">
    <text evidence="1 5">Purine metabolism; purine nucleoside salvage.</text>
</comment>
<dbReference type="InterPro" id="IPR000845">
    <property type="entry name" value="Nucleoside_phosphorylase_d"/>
</dbReference>
<evidence type="ECO:0000256" key="2">
    <source>
        <dbReference type="ARBA" id="ARBA00006751"/>
    </source>
</evidence>
<dbReference type="CDD" id="cd09009">
    <property type="entry name" value="PNP-EcPNPII_like"/>
    <property type="match status" value="1"/>
</dbReference>
<evidence type="ECO:0000313" key="7">
    <source>
        <dbReference type="EMBL" id="UXP32527.1"/>
    </source>
</evidence>
<reference evidence="7" key="1">
    <citation type="submission" date="2022-09" db="EMBL/GenBank/DDBJ databases">
        <title>Comparative genomics and taxonomic characterization of three novel marine species of genus Reichenbachiella exhibiting antioxidant and polysaccharide degradation activities.</title>
        <authorList>
            <person name="Muhammad N."/>
            <person name="Lee Y.-J."/>
            <person name="Ko J."/>
            <person name="Kim S.-G."/>
        </authorList>
    </citation>
    <scope>NUCLEOTIDE SEQUENCE</scope>
    <source>
        <strain evidence="7">BKB1-1</strain>
    </source>
</reference>
<evidence type="ECO:0000259" key="6">
    <source>
        <dbReference type="Pfam" id="PF01048"/>
    </source>
</evidence>
<name>A0ABY6CPS7_9BACT</name>
<evidence type="ECO:0000256" key="5">
    <source>
        <dbReference type="PIRNR" id="PIRNR000477"/>
    </source>
</evidence>
<dbReference type="InterPro" id="IPR011268">
    <property type="entry name" value="Purine_phosphorylase"/>
</dbReference>
<evidence type="ECO:0000256" key="1">
    <source>
        <dbReference type="ARBA" id="ARBA00005058"/>
    </source>
</evidence>
<sequence>MLRIIMEEMEEYNKIKQSVSYITAQTEFVPDYGIILGTGLGALVDEMEIVQTINYEEIPHFPLSTVEFHTGQLIFGFLGGKKVVTMKGRFHYYEGYNMKQVTFPVRVMKMLGIKKLFISNAAGALNPEFQKSDLMVIEDHINLQTENPLVGKNIDEMGDRFPDMSEPYDLSLVERAMKIGEKLDTRLHRGVYVGVNGPNLETRAEYKFLRIIGADAVGMSTVPENIVARQMSLPVFAISVLTDLCYPGHIEKVNIADIIAAAMKAQPAMTHIIKELIAQDEG</sequence>
<dbReference type="Proteomes" id="UP001065174">
    <property type="component" value="Chromosome"/>
</dbReference>
<feature type="domain" description="Nucleoside phosphorylase" evidence="6">
    <location>
        <begin position="32"/>
        <end position="278"/>
    </location>
</feature>
<proteinExistence type="inferred from homology"/>